<keyword evidence="3" id="KW-0489">Methyltransferase</keyword>
<sequence length="208" mass="22639">MTDDFSPASFWDDRYDRSDYLFGTRPAGFVEQQAHRIPHGARVLAVADGEGRNSVWLAKRGLDVTAMDNSQVGLSKARALAASEGVSVDFQLADILSYGWTADSYDVVLGVYFQFLSPDDRPAVFHGMNAALRPGGLLMIHGFAPRQVDYGTGGPGKIENMYTLDLLHDAFPDYEVLHEADYDAHVDSGEGHNGTAALIDFVARKPGA</sequence>
<dbReference type="GO" id="GO:0032259">
    <property type="term" value="P:methylation"/>
    <property type="evidence" value="ECO:0007669"/>
    <property type="project" value="UniProtKB-KW"/>
</dbReference>
<reference evidence="4" key="1">
    <citation type="journal article" date="2019" name="Int. J. Syst. Evol. Microbiol.">
        <title>The Global Catalogue of Microorganisms (GCM) 10K type strain sequencing project: providing services to taxonomists for standard genome sequencing and annotation.</title>
        <authorList>
            <consortium name="The Broad Institute Genomics Platform"/>
            <consortium name="The Broad Institute Genome Sequencing Center for Infectious Disease"/>
            <person name="Wu L."/>
            <person name="Ma J."/>
        </authorList>
    </citation>
    <scope>NUCLEOTIDE SEQUENCE [LARGE SCALE GENOMIC DNA]</scope>
    <source>
        <strain evidence="4">KCTC 52366</strain>
    </source>
</reference>
<evidence type="ECO:0000256" key="1">
    <source>
        <dbReference type="ARBA" id="ARBA00022679"/>
    </source>
</evidence>
<dbReference type="CDD" id="cd02440">
    <property type="entry name" value="AdoMet_MTases"/>
    <property type="match status" value="1"/>
</dbReference>
<evidence type="ECO:0000313" key="3">
    <source>
        <dbReference type="EMBL" id="MFC3145084.1"/>
    </source>
</evidence>
<feature type="domain" description="Methyltransferase" evidence="2">
    <location>
        <begin position="43"/>
        <end position="136"/>
    </location>
</feature>
<name>A0ABV7GTV0_9RHOB</name>
<dbReference type="Proteomes" id="UP001595632">
    <property type="component" value="Unassembled WGS sequence"/>
</dbReference>
<proteinExistence type="predicted"/>
<comment type="caution">
    <text evidence="3">The sequence shown here is derived from an EMBL/GenBank/DDBJ whole genome shotgun (WGS) entry which is preliminary data.</text>
</comment>
<dbReference type="PANTHER" id="PTHR43861:SF3">
    <property type="entry name" value="PUTATIVE (AFU_ORTHOLOGUE AFUA_2G14390)-RELATED"/>
    <property type="match status" value="1"/>
</dbReference>
<dbReference type="InterPro" id="IPR041698">
    <property type="entry name" value="Methyltransf_25"/>
</dbReference>
<evidence type="ECO:0000259" key="2">
    <source>
        <dbReference type="Pfam" id="PF13649"/>
    </source>
</evidence>
<dbReference type="EC" id="2.1.1.-" evidence="3"/>
<gene>
    <name evidence="3" type="ORF">ACFOGP_20355</name>
</gene>
<evidence type="ECO:0000313" key="4">
    <source>
        <dbReference type="Proteomes" id="UP001595632"/>
    </source>
</evidence>
<dbReference type="InterPro" id="IPR029063">
    <property type="entry name" value="SAM-dependent_MTases_sf"/>
</dbReference>
<protein>
    <submittedName>
        <fullName evidence="3">SAM-dependent methyltransferase</fullName>
        <ecNumber evidence="3">2.1.1.-</ecNumber>
    </submittedName>
</protein>
<dbReference type="PANTHER" id="PTHR43861">
    <property type="entry name" value="TRANS-ACONITATE 2-METHYLTRANSFERASE-RELATED"/>
    <property type="match status" value="1"/>
</dbReference>
<accession>A0ABV7GTV0</accession>
<keyword evidence="1 3" id="KW-0808">Transferase</keyword>
<dbReference type="Pfam" id="PF13649">
    <property type="entry name" value="Methyltransf_25"/>
    <property type="match status" value="1"/>
</dbReference>
<dbReference type="Gene3D" id="3.40.50.150">
    <property type="entry name" value="Vaccinia Virus protein VP39"/>
    <property type="match status" value="1"/>
</dbReference>
<keyword evidence="4" id="KW-1185">Reference proteome</keyword>
<dbReference type="GO" id="GO:0008168">
    <property type="term" value="F:methyltransferase activity"/>
    <property type="evidence" value="ECO:0007669"/>
    <property type="project" value="UniProtKB-KW"/>
</dbReference>
<dbReference type="RefSeq" id="WP_275634285.1">
    <property type="nucleotide sequence ID" value="NZ_JARGYD010000008.1"/>
</dbReference>
<organism evidence="3 4">
    <name type="scientific">Psychromarinibacter halotolerans</name>
    <dbReference type="NCBI Taxonomy" id="1775175"/>
    <lineage>
        <taxon>Bacteria</taxon>
        <taxon>Pseudomonadati</taxon>
        <taxon>Pseudomonadota</taxon>
        <taxon>Alphaproteobacteria</taxon>
        <taxon>Rhodobacterales</taxon>
        <taxon>Paracoccaceae</taxon>
        <taxon>Psychromarinibacter</taxon>
    </lineage>
</organism>
<dbReference type="SUPFAM" id="SSF53335">
    <property type="entry name" value="S-adenosyl-L-methionine-dependent methyltransferases"/>
    <property type="match status" value="1"/>
</dbReference>
<dbReference type="EMBL" id="JBHRTB010000010">
    <property type="protein sequence ID" value="MFC3145084.1"/>
    <property type="molecule type" value="Genomic_DNA"/>
</dbReference>